<dbReference type="Gene3D" id="3.40.1440.60">
    <property type="entry name" value="PriA, 3(prime) DNA-binding domain"/>
    <property type="match status" value="1"/>
</dbReference>
<dbReference type="Gene3D" id="3.40.50.300">
    <property type="entry name" value="P-loop containing nucleotide triphosphate hydrolases"/>
    <property type="match status" value="2"/>
</dbReference>
<feature type="binding site" evidence="12">
    <location>
        <position position="519"/>
    </location>
    <ligand>
        <name>Zn(2+)</name>
        <dbReference type="ChEBI" id="CHEBI:29105"/>
        <label>2</label>
    </ligand>
</feature>
<dbReference type="NCBIfam" id="TIGR00595">
    <property type="entry name" value="priA"/>
    <property type="match status" value="1"/>
</dbReference>
<dbReference type="PANTHER" id="PTHR30580:SF0">
    <property type="entry name" value="PRIMOSOMAL PROTEIN N"/>
    <property type="match status" value="1"/>
</dbReference>
<dbReference type="GO" id="GO:1990077">
    <property type="term" value="C:primosome complex"/>
    <property type="evidence" value="ECO:0007669"/>
    <property type="project" value="UniProtKB-UniRule"/>
</dbReference>
<reference evidence="15 16" key="1">
    <citation type="submission" date="2016-12" db="EMBL/GenBank/DDBJ databases">
        <title>The whole genome sequencing and assembly of Bacillus cohnii DSM 6307T strain.</title>
        <authorList>
            <person name="Lee Y.-J."/>
            <person name="Yi H."/>
            <person name="Bahn Y.-S."/>
            <person name="Kim J.F."/>
            <person name="Lee D.-W."/>
        </authorList>
    </citation>
    <scope>NUCLEOTIDE SEQUENCE [LARGE SCALE GENOMIC DNA]</scope>
    <source>
        <strain evidence="15 16">DSM 6307</strain>
    </source>
</reference>
<dbReference type="STRING" id="1314751.GCA_001591425_02963"/>
<feature type="domain" description="Helicase C-terminal" evidence="14">
    <location>
        <begin position="542"/>
        <end position="699"/>
    </location>
</feature>
<dbReference type="GO" id="GO:0043138">
    <property type="term" value="F:3'-5' DNA helicase activity"/>
    <property type="evidence" value="ECO:0007669"/>
    <property type="project" value="UniProtKB-EC"/>
</dbReference>
<feature type="binding site" evidence="12">
    <location>
        <position position="516"/>
    </location>
    <ligand>
        <name>Zn(2+)</name>
        <dbReference type="ChEBI" id="CHEBI:29105"/>
        <label>2</label>
    </ligand>
</feature>
<accession>A0A223KRJ4</accession>
<dbReference type="Pfam" id="PF17764">
    <property type="entry name" value="PriA_3primeBD"/>
    <property type="match status" value="1"/>
</dbReference>
<dbReference type="InterPro" id="IPR041222">
    <property type="entry name" value="PriA_3primeBD"/>
</dbReference>
<comment type="catalytic activity">
    <reaction evidence="11 12">
        <text>ATP + H2O = ADP + phosphate + H(+)</text>
        <dbReference type="Rhea" id="RHEA:13065"/>
        <dbReference type="ChEBI" id="CHEBI:15377"/>
        <dbReference type="ChEBI" id="CHEBI:15378"/>
        <dbReference type="ChEBI" id="CHEBI:30616"/>
        <dbReference type="ChEBI" id="CHEBI:43474"/>
        <dbReference type="ChEBI" id="CHEBI:456216"/>
        <dbReference type="EC" id="5.6.2.4"/>
    </reaction>
</comment>
<keyword evidence="7 12" id="KW-0862">Zinc</keyword>
<keyword evidence="5 12" id="KW-0378">Hydrolase</keyword>
<dbReference type="InterPro" id="IPR027417">
    <property type="entry name" value="P-loop_NTPase"/>
</dbReference>
<keyword evidence="16" id="KW-1185">Reference proteome</keyword>
<protein>
    <recommendedName>
        <fullName evidence="12">Replication restart protein PriA</fullName>
    </recommendedName>
    <alternativeName>
        <fullName evidence="12">ATP-dependent DNA helicase PriA</fullName>
        <ecNumber evidence="12">5.6.2.4</ecNumber>
    </alternativeName>
    <alternativeName>
        <fullName evidence="12">DNA 3'-5' helicase PriA</fullName>
    </alternativeName>
</protein>
<sequence>MTYASVIVDVPAKQIDRTFDYGVPEQWKDIVQPGVRVIVPFGPRNVQGFVVFLKDNTELEKVKPIQSVLDLQPVLTSELLQLAQWLKNHTLCYTISALQAMLPAALKAKYEKWLIVKNTETLPTELHSIFGENGRVLYDNVKDQPYFPIIQKLVKQDKIELYYQVKDKAKKKTIKMIDVQFSQEQLTSYMKQLTKGAKAQTRVLTYIMENEIAKISKQELLEMTQTSSSVIKTLTNEGIITEIEEEIYRDPYKDRNFQKSHPLPLSDQQLNAITPILRCIEKGRHESFVMFGVTGSGKTEVYMQAVDAVLQKGQEAIILVPEISLTPQMVNRFKSRFGDEVAVLHSGLGIGEKYDEWRKIHRKEVRVVVGARSAIFAPFENVGIIIIDEEHESSYKQEETPRYHAKDVAIQRGKYHNCPVVLGSATPTLETFARAKKGLYTLLTMDKRMNEQAMPTVEIVDMREELREGNRSMFSRVLVEKLQDRIDRGEQSVLFLNKRGYSSFMMCRDCGFVIECPHCDITLTYHRFSNSMKCHYCGFEEPVVSTCPSCQSEHFRFFGTGTQKVEEELVKIMPEAKIIRMDIDTTSKKGSHEKLLEQFGQKKANVLLGTQMIAKGLDFPDVTLVGVLTADTMLNVPDFRSAEKTFQLLTQVSGRAGRHVLPGEVIIQTYTPEHYSVQLASTHDYHSFYNKEMMVRKLHQYPPFYYTVLLTVSHEELPKVVQVTEKISFFLKQQLSNEAIILGPVASPIARIKDRYRYQCIIKYKREPKLNDLLKTILDKYQQQMVREKLLISVDLNPYMMM</sequence>
<keyword evidence="9 12" id="KW-0238">DNA-binding</keyword>
<dbReference type="CDD" id="cd18804">
    <property type="entry name" value="SF2_C_priA"/>
    <property type="match status" value="1"/>
</dbReference>
<feature type="binding site" evidence="12">
    <location>
        <position position="534"/>
    </location>
    <ligand>
        <name>Zn(2+)</name>
        <dbReference type="ChEBI" id="CHEBI:29105"/>
        <label>2</label>
    </ligand>
</feature>
<dbReference type="PROSITE" id="PS51194">
    <property type="entry name" value="HELICASE_CTER"/>
    <property type="match status" value="1"/>
</dbReference>
<feature type="binding site" evidence="12">
    <location>
        <position position="507"/>
    </location>
    <ligand>
        <name>Zn(2+)</name>
        <dbReference type="ChEBI" id="CHEBI:29105"/>
        <label>1</label>
    </ligand>
</feature>
<evidence type="ECO:0000256" key="8">
    <source>
        <dbReference type="ARBA" id="ARBA00022840"/>
    </source>
</evidence>
<dbReference type="EMBL" id="CP018866">
    <property type="protein sequence ID" value="AST92105.1"/>
    <property type="molecule type" value="Genomic_DNA"/>
</dbReference>
<dbReference type="RefSeq" id="WP_066417724.1">
    <property type="nucleotide sequence ID" value="NZ_CP018866.1"/>
</dbReference>
<keyword evidence="6 12" id="KW-0347">Helicase</keyword>
<evidence type="ECO:0000313" key="16">
    <source>
        <dbReference type="Proteomes" id="UP000215224"/>
    </source>
</evidence>
<dbReference type="InterPro" id="IPR011545">
    <property type="entry name" value="DEAD/DEAH_box_helicase_dom"/>
</dbReference>
<dbReference type="GO" id="GO:0003677">
    <property type="term" value="F:DNA binding"/>
    <property type="evidence" value="ECO:0007669"/>
    <property type="project" value="UniProtKB-UniRule"/>
</dbReference>
<dbReference type="HAMAP" id="MF_00983">
    <property type="entry name" value="PriA"/>
    <property type="match status" value="1"/>
</dbReference>
<dbReference type="GO" id="GO:0005524">
    <property type="term" value="F:ATP binding"/>
    <property type="evidence" value="ECO:0007669"/>
    <property type="project" value="UniProtKB-UniRule"/>
</dbReference>
<evidence type="ECO:0000256" key="4">
    <source>
        <dbReference type="ARBA" id="ARBA00022741"/>
    </source>
</evidence>
<keyword evidence="1 12" id="KW-0639">Primosome</keyword>
<dbReference type="GO" id="GO:0006270">
    <property type="term" value="P:DNA replication initiation"/>
    <property type="evidence" value="ECO:0007669"/>
    <property type="project" value="TreeGrafter"/>
</dbReference>
<dbReference type="Pfam" id="PF00271">
    <property type="entry name" value="Helicase_C"/>
    <property type="match status" value="1"/>
</dbReference>
<evidence type="ECO:0000256" key="6">
    <source>
        <dbReference type="ARBA" id="ARBA00022806"/>
    </source>
</evidence>
<dbReference type="InterPro" id="IPR005259">
    <property type="entry name" value="PriA"/>
</dbReference>
<evidence type="ECO:0000256" key="1">
    <source>
        <dbReference type="ARBA" id="ARBA00022515"/>
    </source>
</evidence>
<dbReference type="CDD" id="cd17929">
    <property type="entry name" value="DEXHc_priA"/>
    <property type="match status" value="1"/>
</dbReference>
<dbReference type="InterPro" id="IPR041236">
    <property type="entry name" value="PriA_C"/>
</dbReference>
<comment type="function">
    <text evidence="12">Initiates the restart of stalled replication forks, which reloads the replicative helicase on sites other than the origin of replication. Recognizes and binds to abandoned replication forks and remodels them to uncover a helicase loading site. Promotes assembly of the primosome at these replication forks.</text>
</comment>
<evidence type="ECO:0000256" key="7">
    <source>
        <dbReference type="ARBA" id="ARBA00022833"/>
    </source>
</evidence>
<keyword evidence="4 12" id="KW-0547">Nucleotide-binding</keyword>
<evidence type="ECO:0000256" key="5">
    <source>
        <dbReference type="ARBA" id="ARBA00022801"/>
    </source>
</evidence>
<evidence type="ECO:0000313" key="15">
    <source>
        <dbReference type="EMBL" id="AST92105.1"/>
    </source>
</evidence>
<dbReference type="Proteomes" id="UP000215224">
    <property type="component" value="Chromosome"/>
</dbReference>
<evidence type="ECO:0000256" key="11">
    <source>
        <dbReference type="ARBA" id="ARBA00048988"/>
    </source>
</evidence>
<dbReference type="InterPro" id="IPR001650">
    <property type="entry name" value="Helicase_C-like"/>
</dbReference>
<feature type="binding site" evidence="12">
    <location>
        <position position="510"/>
    </location>
    <ligand>
        <name>Zn(2+)</name>
        <dbReference type="ChEBI" id="CHEBI:29105"/>
        <label>1</label>
    </ligand>
</feature>
<dbReference type="FunFam" id="3.40.1440.60:FF:000001">
    <property type="entry name" value="Primosomal protein N"/>
    <property type="match status" value="1"/>
</dbReference>
<evidence type="ECO:0000259" key="13">
    <source>
        <dbReference type="PROSITE" id="PS51192"/>
    </source>
</evidence>
<dbReference type="InterPro" id="IPR040498">
    <property type="entry name" value="PriA_CRR"/>
</dbReference>
<evidence type="ECO:0000256" key="10">
    <source>
        <dbReference type="ARBA" id="ARBA00023235"/>
    </source>
</evidence>
<keyword evidence="3 12" id="KW-0479">Metal-binding</keyword>
<dbReference type="EC" id="5.6.2.4" evidence="12"/>
<dbReference type="GO" id="GO:0016887">
    <property type="term" value="F:ATP hydrolysis activity"/>
    <property type="evidence" value="ECO:0007669"/>
    <property type="project" value="RHEA"/>
</dbReference>
<dbReference type="PROSITE" id="PS51192">
    <property type="entry name" value="HELICASE_ATP_BIND_1"/>
    <property type="match status" value="1"/>
</dbReference>
<feature type="binding site" evidence="12">
    <location>
        <position position="550"/>
    </location>
    <ligand>
        <name>Zn(2+)</name>
        <dbReference type="ChEBI" id="CHEBI:29105"/>
        <label>1</label>
    </ligand>
</feature>
<feature type="binding site" evidence="12">
    <location>
        <position position="547"/>
    </location>
    <ligand>
        <name>Zn(2+)</name>
        <dbReference type="ChEBI" id="CHEBI:29105"/>
        <label>1</label>
    </ligand>
</feature>
<dbReference type="GO" id="GO:0006269">
    <property type="term" value="P:DNA replication, synthesis of primer"/>
    <property type="evidence" value="ECO:0007669"/>
    <property type="project" value="UniProtKB-KW"/>
</dbReference>
<name>A0A223KRJ4_9BACI</name>
<dbReference type="Pfam" id="PF18319">
    <property type="entry name" value="Zn_ribbon_PriA"/>
    <property type="match status" value="1"/>
</dbReference>
<dbReference type="SMART" id="SM00490">
    <property type="entry name" value="HELICc"/>
    <property type="match status" value="1"/>
</dbReference>
<comment type="similarity">
    <text evidence="12">Belongs to the helicase family. PriA subfamily.</text>
</comment>
<dbReference type="SUPFAM" id="SSF52540">
    <property type="entry name" value="P-loop containing nucleoside triphosphate hydrolases"/>
    <property type="match status" value="2"/>
</dbReference>
<feature type="binding site" evidence="12">
    <location>
        <position position="537"/>
    </location>
    <ligand>
        <name>Zn(2+)</name>
        <dbReference type="ChEBI" id="CHEBI:29105"/>
        <label>2</label>
    </ligand>
</feature>
<dbReference type="GO" id="GO:0008270">
    <property type="term" value="F:zinc ion binding"/>
    <property type="evidence" value="ECO:0007669"/>
    <property type="project" value="UniProtKB-UniRule"/>
</dbReference>
<dbReference type="SMART" id="SM00487">
    <property type="entry name" value="DEXDc"/>
    <property type="match status" value="1"/>
</dbReference>
<dbReference type="Pfam" id="PF00270">
    <property type="entry name" value="DEAD"/>
    <property type="match status" value="1"/>
</dbReference>
<keyword evidence="8 12" id="KW-0067">ATP-binding</keyword>
<feature type="domain" description="Helicase ATP-binding" evidence="13">
    <location>
        <begin position="279"/>
        <end position="445"/>
    </location>
</feature>
<dbReference type="NCBIfam" id="NF004066">
    <property type="entry name" value="PRK05580.1-3"/>
    <property type="match status" value="1"/>
</dbReference>
<dbReference type="GO" id="GO:0006302">
    <property type="term" value="P:double-strand break repair"/>
    <property type="evidence" value="ECO:0007669"/>
    <property type="project" value="InterPro"/>
</dbReference>
<comment type="subunit">
    <text evidence="12">Component of the replication restart primosome.</text>
</comment>
<dbReference type="FunFam" id="3.40.50.300:FF:000489">
    <property type="entry name" value="Primosome assembly protein PriA"/>
    <property type="match status" value="1"/>
</dbReference>
<dbReference type="Pfam" id="PF18074">
    <property type="entry name" value="PriA_C"/>
    <property type="match status" value="1"/>
</dbReference>
<proteinExistence type="inferred from homology"/>
<evidence type="ECO:0000259" key="14">
    <source>
        <dbReference type="PROSITE" id="PS51194"/>
    </source>
</evidence>
<gene>
    <name evidence="12" type="primary">priA</name>
    <name evidence="15" type="ORF">BC6307_12855</name>
</gene>
<comment type="catalytic activity">
    <reaction evidence="12">
        <text>Couples ATP hydrolysis with the unwinding of duplex DNA by translocating in the 3'-5' direction.</text>
        <dbReference type="EC" id="5.6.2.4"/>
    </reaction>
</comment>
<organism evidence="15 16">
    <name type="scientific">Sutcliffiella cohnii</name>
    <dbReference type="NCBI Taxonomy" id="33932"/>
    <lineage>
        <taxon>Bacteria</taxon>
        <taxon>Bacillati</taxon>
        <taxon>Bacillota</taxon>
        <taxon>Bacilli</taxon>
        <taxon>Bacillales</taxon>
        <taxon>Bacillaceae</taxon>
        <taxon>Sutcliffiella</taxon>
    </lineage>
</organism>
<evidence type="ECO:0000256" key="12">
    <source>
        <dbReference type="HAMAP-Rule" id="MF_00983"/>
    </source>
</evidence>
<comment type="cofactor">
    <cofactor evidence="12">
        <name>Zn(2+)</name>
        <dbReference type="ChEBI" id="CHEBI:29105"/>
    </cofactor>
    <text evidence="12">Binds 2 zinc ions per subunit.</text>
</comment>
<dbReference type="InterPro" id="IPR042115">
    <property type="entry name" value="PriA_3primeBD_sf"/>
</dbReference>
<dbReference type="PANTHER" id="PTHR30580">
    <property type="entry name" value="PRIMOSOMAL PROTEIN N"/>
    <property type="match status" value="1"/>
</dbReference>
<dbReference type="KEGG" id="bcoh:BC6307_12855"/>
<keyword evidence="10 12" id="KW-0413">Isomerase</keyword>
<dbReference type="AlphaFoldDB" id="A0A223KRJ4"/>
<evidence type="ECO:0000256" key="9">
    <source>
        <dbReference type="ARBA" id="ARBA00023125"/>
    </source>
</evidence>
<dbReference type="GO" id="GO:0006310">
    <property type="term" value="P:DNA recombination"/>
    <property type="evidence" value="ECO:0007669"/>
    <property type="project" value="InterPro"/>
</dbReference>
<evidence type="ECO:0000256" key="3">
    <source>
        <dbReference type="ARBA" id="ARBA00022723"/>
    </source>
</evidence>
<keyword evidence="2 12" id="KW-0235">DNA replication</keyword>
<evidence type="ECO:0000256" key="2">
    <source>
        <dbReference type="ARBA" id="ARBA00022705"/>
    </source>
</evidence>
<dbReference type="InterPro" id="IPR014001">
    <property type="entry name" value="Helicase_ATP-bd"/>
</dbReference>